<comment type="function">
    <text evidence="1">Acts as a defensive agent. Recognizes blood group fucosylated oligosaccharides including A, B, H and Lewis B-type antigens. Does not recognize Lewis A antigen and has low affinity for monovalent haptens.</text>
</comment>
<feature type="compositionally biased region" description="Basic and acidic residues" evidence="8">
    <location>
        <begin position="438"/>
        <end position="454"/>
    </location>
</feature>
<keyword evidence="4" id="KW-0479">Metal-binding</keyword>
<dbReference type="SUPFAM" id="SSF49785">
    <property type="entry name" value="Galactose-binding domain-like"/>
    <property type="match status" value="1"/>
</dbReference>
<feature type="domain" description="Fucolectin tachylectin-4 pentraxin-1" evidence="9">
    <location>
        <begin position="178"/>
        <end position="337"/>
    </location>
</feature>
<keyword evidence="11" id="KW-1185">Reference proteome</keyword>
<comment type="similarity">
    <text evidence="2">Belongs to the fucolectin family.</text>
</comment>
<feature type="region of interest" description="Disordered" evidence="8">
    <location>
        <begin position="430"/>
        <end position="454"/>
    </location>
</feature>
<dbReference type="SMART" id="SM00607">
    <property type="entry name" value="FTP"/>
    <property type="match status" value="1"/>
</dbReference>
<organism evidence="10 11">
    <name type="scientific">Plakobranchus ocellatus</name>
    <dbReference type="NCBI Taxonomy" id="259542"/>
    <lineage>
        <taxon>Eukaryota</taxon>
        <taxon>Metazoa</taxon>
        <taxon>Spiralia</taxon>
        <taxon>Lophotrochozoa</taxon>
        <taxon>Mollusca</taxon>
        <taxon>Gastropoda</taxon>
        <taxon>Heterobranchia</taxon>
        <taxon>Euthyneura</taxon>
        <taxon>Panpulmonata</taxon>
        <taxon>Sacoglossa</taxon>
        <taxon>Placobranchoidea</taxon>
        <taxon>Plakobranchidae</taxon>
        <taxon>Plakobranchus</taxon>
    </lineage>
</organism>
<evidence type="ECO:0000313" key="10">
    <source>
        <dbReference type="EMBL" id="GFN78762.1"/>
    </source>
</evidence>
<dbReference type="PANTHER" id="PTHR45713:SF6">
    <property type="entry name" value="F5_8 TYPE C DOMAIN-CONTAINING PROTEIN"/>
    <property type="match status" value="1"/>
</dbReference>
<comment type="subunit">
    <text evidence="3">Homotrimer.</text>
</comment>
<proteinExistence type="inferred from homology"/>
<sequence>HRKLVDLSYQISTPCNSINIFKINDKIFDIFCTSKHDASHVTLSGRAVKGLCSLNIDGDQNTKAWTINNESGSDVSWLTDNDDKTCNNGNIQSITVTLQKPRSVSLVRFTVRSAEYTDQFRLSYTASSQRFRACDNPRSAMVDDKTVDISCPTFDVVSHVRLSGNIVRELCSLFISGGRNVALKQSSSQSSTYNKGGITWSASNAVDGHPGIPDDITSLRSTCSHTIPDNSPMWWNLTFTDPVKITKLSIYNRRDCCEHRLVNFTIQAFSNTGSSQAVYSYTDPGGPAQQVYTVVPSPQIDVPVGKVSFDVTKNTYKDNILTLCEVYIFGEVVCPPGKFGRQCERNCNCVDQTEACFVSTGGCPSGCAAGYTGEDCYTQVVCPPGKFGRQCERDCNCVDQTEACFVSTGGCPSGCAAGFTGEDCYTHSTLEKEEEDGGKEADRTISQRGEDKEI</sequence>
<protein>
    <submittedName>
        <fullName evidence="10">Receptor-type tyrosine-protein phosphatase kappa-like</fullName>
    </submittedName>
</protein>
<dbReference type="EMBL" id="BLXT01000600">
    <property type="protein sequence ID" value="GFN78762.1"/>
    <property type="molecule type" value="Genomic_DNA"/>
</dbReference>
<evidence type="ECO:0000256" key="7">
    <source>
        <dbReference type="ARBA" id="ARBA00023157"/>
    </source>
</evidence>
<keyword evidence="7" id="KW-1015">Disulfide bond</keyword>
<dbReference type="AlphaFoldDB" id="A0AAV3Y8K2"/>
<evidence type="ECO:0000256" key="3">
    <source>
        <dbReference type="ARBA" id="ARBA00011233"/>
    </source>
</evidence>
<evidence type="ECO:0000256" key="5">
    <source>
        <dbReference type="ARBA" id="ARBA00022734"/>
    </source>
</evidence>
<comment type="caution">
    <text evidence="10">The sequence shown here is derived from an EMBL/GenBank/DDBJ whole genome shotgun (WGS) entry which is preliminary data.</text>
</comment>
<evidence type="ECO:0000256" key="6">
    <source>
        <dbReference type="ARBA" id="ARBA00022837"/>
    </source>
</evidence>
<keyword evidence="6" id="KW-0106">Calcium</keyword>
<accession>A0AAV3Y8K2</accession>
<evidence type="ECO:0000256" key="2">
    <source>
        <dbReference type="ARBA" id="ARBA00010147"/>
    </source>
</evidence>
<evidence type="ECO:0000256" key="8">
    <source>
        <dbReference type="SAM" id="MobiDB-lite"/>
    </source>
</evidence>
<dbReference type="Gene3D" id="2.60.120.260">
    <property type="entry name" value="Galactose-binding domain-like"/>
    <property type="match status" value="1"/>
</dbReference>
<gene>
    <name evidence="10" type="ORF">PoB_000526800</name>
</gene>
<dbReference type="InterPro" id="IPR008979">
    <property type="entry name" value="Galactose-bd-like_sf"/>
</dbReference>
<dbReference type="InterPro" id="IPR006585">
    <property type="entry name" value="FTP1"/>
</dbReference>
<dbReference type="GO" id="GO:0010185">
    <property type="term" value="P:regulation of cellular defense response"/>
    <property type="evidence" value="ECO:0007669"/>
    <property type="project" value="UniProtKB-ARBA"/>
</dbReference>
<evidence type="ECO:0000256" key="1">
    <source>
        <dbReference type="ARBA" id="ARBA00002219"/>
    </source>
</evidence>
<reference evidence="10 11" key="1">
    <citation type="journal article" date="2021" name="Elife">
        <title>Chloroplast acquisition without the gene transfer in kleptoplastic sea slugs, Plakobranchus ocellatus.</title>
        <authorList>
            <person name="Maeda T."/>
            <person name="Takahashi S."/>
            <person name="Yoshida T."/>
            <person name="Shimamura S."/>
            <person name="Takaki Y."/>
            <person name="Nagai Y."/>
            <person name="Toyoda A."/>
            <person name="Suzuki Y."/>
            <person name="Arimoto A."/>
            <person name="Ishii H."/>
            <person name="Satoh N."/>
            <person name="Nishiyama T."/>
            <person name="Hasebe M."/>
            <person name="Maruyama T."/>
            <person name="Minagawa J."/>
            <person name="Obokata J."/>
            <person name="Shigenobu S."/>
        </authorList>
    </citation>
    <scope>NUCLEOTIDE SEQUENCE [LARGE SCALE GENOMIC DNA]</scope>
</reference>
<keyword evidence="5" id="KW-0430">Lectin</keyword>
<evidence type="ECO:0000259" key="9">
    <source>
        <dbReference type="SMART" id="SM00607"/>
    </source>
</evidence>
<evidence type="ECO:0000256" key="4">
    <source>
        <dbReference type="ARBA" id="ARBA00022723"/>
    </source>
</evidence>
<dbReference type="GO" id="GO:0001868">
    <property type="term" value="P:regulation of complement activation, lectin pathway"/>
    <property type="evidence" value="ECO:0007669"/>
    <property type="project" value="UniProtKB-ARBA"/>
</dbReference>
<feature type="non-terminal residue" evidence="10">
    <location>
        <position position="1"/>
    </location>
</feature>
<dbReference type="GO" id="GO:0042806">
    <property type="term" value="F:fucose binding"/>
    <property type="evidence" value="ECO:0007669"/>
    <property type="project" value="UniProtKB-ARBA"/>
</dbReference>
<dbReference type="GO" id="GO:0046872">
    <property type="term" value="F:metal ion binding"/>
    <property type="evidence" value="ECO:0007669"/>
    <property type="project" value="UniProtKB-KW"/>
</dbReference>
<name>A0AAV3Y8K2_9GAST</name>
<dbReference type="Pfam" id="PF22633">
    <property type="entry name" value="F5_F8_type_C_2"/>
    <property type="match status" value="1"/>
</dbReference>
<dbReference type="PANTHER" id="PTHR45713">
    <property type="entry name" value="FTP DOMAIN-CONTAINING PROTEIN"/>
    <property type="match status" value="1"/>
</dbReference>
<dbReference type="InterPro" id="IPR051941">
    <property type="entry name" value="BG_Antigen-Binding_Lectin"/>
</dbReference>
<keyword evidence="10" id="KW-0675">Receptor</keyword>
<dbReference type="Gene3D" id="2.170.300.10">
    <property type="entry name" value="Tie2 ligand-binding domain superfamily"/>
    <property type="match status" value="1"/>
</dbReference>
<dbReference type="Proteomes" id="UP000735302">
    <property type="component" value="Unassembled WGS sequence"/>
</dbReference>
<evidence type="ECO:0000313" key="11">
    <source>
        <dbReference type="Proteomes" id="UP000735302"/>
    </source>
</evidence>